<gene>
    <name evidence="2" type="ORF">HWQ67_01610</name>
</gene>
<accession>A0ABS6RUG9</accession>
<feature type="compositionally biased region" description="Gly residues" evidence="1">
    <location>
        <begin position="9"/>
        <end position="21"/>
    </location>
</feature>
<dbReference type="RefSeq" id="WP_218250890.1">
    <property type="nucleotide sequence ID" value="NZ_JABXWD010000015.1"/>
</dbReference>
<keyword evidence="3" id="KW-1185">Reference proteome</keyword>
<dbReference type="Proteomes" id="UP001196980">
    <property type="component" value="Unassembled WGS sequence"/>
</dbReference>
<protein>
    <recommendedName>
        <fullName evidence="4">Class I SAM-dependent methyltransferase</fullName>
    </recommendedName>
</protein>
<feature type="region of interest" description="Disordered" evidence="1">
    <location>
        <begin position="1"/>
        <end position="45"/>
    </location>
</feature>
<evidence type="ECO:0008006" key="4">
    <source>
        <dbReference type="Google" id="ProtNLM"/>
    </source>
</evidence>
<sequence length="306" mass="33672">MSIRIEYNGGKGTGSLAGGSEGARSALSRGALPPPGAKKKQSRPLLSSCNKELSFHGESWNSAHGGYFSDPAVTIPLIDKLTQTIHRTSPDVVADLGGGTGYVLQRLRQTLTDQNIRLVNVDTSEKQLQANPGSAILTLNRCLSDVKREDLIADDGSLLFVMRSVLHYFGAEGLLPLLKHLRLQIKPGEYFIHQTACFEDEQGKEIMNLIFSHFGVDKWFPTVAELTDILQGLGWAVRCVEHTDSLLLTSEELSRRYLLDAVDVEAIVSDVTTCYGDRPGVCDVFVRKETGFDAFLHYKVFECQAV</sequence>
<comment type="caution">
    <text evidence="2">The sequence shown here is derived from an EMBL/GenBank/DDBJ whole genome shotgun (WGS) entry which is preliminary data.</text>
</comment>
<dbReference type="EMBL" id="JABXWD010000015">
    <property type="protein sequence ID" value="MBV6340272.1"/>
    <property type="molecule type" value="Genomic_DNA"/>
</dbReference>
<evidence type="ECO:0000256" key="1">
    <source>
        <dbReference type="SAM" id="MobiDB-lite"/>
    </source>
</evidence>
<evidence type="ECO:0000313" key="3">
    <source>
        <dbReference type="Proteomes" id="UP001196980"/>
    </source>
</evidence>
<name>A0ABS6RUG9_9BACT</name>
<proteinExistence type="predicted"/>
<evidence type="ECO:0000313" key="2">
    <source>
        <dbReference type="EMBL" id="MBV6340272.1"/>
    </source>
</evidence>
<organism evidence="2 3">
    <name type="scientific">Candidatus Magnetobacterium casense</name>
    <dbReference type="NCBI Taxonomy" id="1455061"/>
    <lineage>
        <taxon>Bacteria</taxon>
        <taxon>Pseudomonadati</taxon>
        <taxon>Nitrospirota</taxon>
        <taxon>Thermodesulfovibrionia</taxon>
        <taxon>Thermodesulfovibrionales</taxon>
        <taxon>Candidatus Magnetobacteriaceae</taxon>
        <taxon>Candidatus Magnetobacterium</taxon>
    </lineage>
</organism>
<reference evidence="2 3" key="1">
    <citation type="journal article" date="2020" name="J Geophys Res Biogeosci">
        <title>Magnetotaxis as an Adaptation to Enable Bacterial Shuttling of Microbial Sulfur and Sulfur Cycling Across Aquatic Oxic#Anoxic Interfaces.</title>
        <authorList>
            <person name="Li J."/>
            <person name="Liu P."/>
            <person name="Wang J."/>
            <person name="Roberts A.P."/>
            <person name="Pan Y."/>
        </authorList>
    </citation>
    <scope>NUCLEOTIDE SEQUENCE [LARGE SCALE GENOMIC DNA]</scope>
    <source>
        <strain evidence="2 3">MYR-1_YQ</strain>
    </source>
</reference>